<evidence type="ECO:0008006" key="4">
    <source>
        <dbReference type="Google" id="ProtNLM"/>
    </source>
</evidence>
<dbReference type="Proteomes" id="UP001500282">
    <property type="component" value="Unassembled WGS sequence"/>
</dbReference>
<evidence type="ECO:0000313" key="3">
    <source>
        <dbReference type="Proteomes" id="UP001500282"/>
    </source>
</evidence>
<dbReference type="EMBL" id="BAAAIH010000012">
    <property type="protein sequence ID" value="GAA1267408.1"/>
    <property type="molecule type" value="Genomic_DNA"/>
</dbReference>
<protein>
    <recommendedName>
        <fullName evidence="4">Asp23/Gls24 family envelope stress response protein</fullName>
    </recommendedName>
</protein>
<organism evidence="2 3">
    <name type="scientific">Streptomyces javensis</name>
    <dbReference type="NCBI Taxonomy" id="114698"/>
    <lineage>
        <taxon>Bacteria</taxon>
        <taxon>Bacillati</taxon>
        <taxon>Actinomycetota</taxon>
        <taxon>Actinomycetes</taxon>
        <taxon>Kitasatosporales</taxon>
        <taxon>Streptomycetaceae</taxon>
        <taxon>Streptomyces</taxon>
        <taxon>Streptomyces violaceusniger group</taxon>
    </lineage>
</organism>
<feature type="region of interest" description="Disordered" evidence="1">
    <location>
        <begin position="48"/>
        <end position="71"/>
    </location>
</feature>
<proteinExistence type="predicted"/>
<evidence type="ECO:0000256" key="1">
    <source>
        <dbReference type="SAM" id="MobiDB-lite"/>
    </source>
</evidence>
<evidence type="ECO:0000313" key="2">
    <source>
        <dbReference type="EMBL" id="GAA1267408.1"/>
    </source>
</evidence>
<comment type="caution">
    <text evidence="2">The sequence shown here is derived from an EMBL/GenBank/DDBJ whole genome shotgun (WGS) entry which is preliminary data.</text>
</comment>
<reference evidence="2 3" key="1">
    <citation type="journal article" date="2019" name="Int. J. Syst. Evol. Microbiol.">
        <title>The Global Catalogue of Microorganisms (GCM) 10K type strain sequencing project: providing services to taxonomists for standard genome sequencing and annotation.</title>
        <authorList>
            <consortium name="The Broad Institute Genomics Platform"/>
            <consortium name="The Broad Institute Genome Sequencing Center for Infectious Disease"/>
            <person name="Wu L."/>
            <person name="Ma J."/>
        </authorList>
    </citation>
    <scope>NUCLEOTIDE SEQUENCE [LARGE SCALE GENOMIC DNA]</scope>
    <source>
        <strain evidence="2 3">JCM 11448</strain>
    </source>
</reference>
<keyword evidence="3" id="KW-1185">Reference proteome</keyword>
<accession>A0ABN1WYB5</accession>
<sequence>MVEPGERGATRIADRVVAKIASQAAREALRGGGAADSGVGGGADAGANARAHAGVNPGVNPGDSPGANPGVNPGEVALADVVGAARPYAVAAVRGGVARVRVAVELGYPSDIGAHCGAVRRQVIERVGEMTGMEVPEVAVTVERLHVPRWERPERRARRGRDRVR</sequence>
<name>A0ABN1WYB5_9ACTN</name>
<gene>
    <name evidence="2" type="ORF">GCM10009579_27490</name>
</gene>